<organism evidence="2 3">
    <name type="scientific">Citricoccus parietis</name>
    <dbReference type="NCBI Taxonomy" id="592307"/>
    <lineage>
        <taxon>Bacteria</taxon>
        <taxon>Bacillati</taxon>
        <taxon>Actinomycetota</taxon>
        <taxon>Actinomycetes</taxon>
        <taxon>Micrococcales</taxon>
        <taxon>Micrococcaceae</taxon>
        <taxon>Citricoccus</taxon>
    </lineage>
</organism>
<reference evidence="2 3" key="1">
    <citation type="submission" date="2024-09" db="EMBL/GenBank/DDBJ databases">
        <authorList>
            <person name="Sun Q."/>
            <person name="Mori K."/>
        </authorList>
    </citation>
    <scope>NUCLEOTIDE SEQUENCE [LARGE SCALE GENOMIC DNA]</scope>
    <source>
        <strain evidence="2 3">CCM 7609</strain>
    </source>
</reference>
<sequence length="47" mass="5012">MVSAAGRRPYPPDAGFEFDNGPDSSPSSTFESARAPFRLMPAEPPSI</sequence>
<dbReference type="EMBL" id="JBHMFI010000023">
    <property type="protein sequence ID" value="MFB9075363.1"/>
    <property type="molecule type" value="Genomic_DNA"/>
</dbReference>
<name>A0ABV5G8V6_9MICC</name>
<keyword evidence="3" id="KW-1185">Reference proteome</keyword>
<evidence type="ECO:0000313" key="3">
    <source>
        <dbReference type="Proteomes" id="UP001589575"/>
    </source>
</evidence>
<protein>
    <submittedName>
        <fullName evidence="2">Uncharacterized protein</fullName>
    </submittedName>
</protein>
<comment type="caution">
    <text evidence="2">The sequence shown here is derived from an EMBL/GenBank/DDBJ whole genome shotgun (WGS) entry which is preliminary data.</text>
</comment>
<gene>
    <name evidence="2" type="ORF">ACFFX0_31050</name>
</gene>
<feature type="region of interest" description="Disordered" evidence="1">
    <location>
        <begin position="1"/>
        <end position="47"/>
    </location>
</feature>
<accession>A0ABV5G8V6</accession>
<evidence type="ECO:0000313" key="2">
    <source>
        <dbReference type="EMBL" id="MFB9075363.1"/>
    </source>
</evidence>
<evidence type="ECO:0000256" key="1">
    <source>
        <dbReference type="SAM" id="MobiDB-lite"/>
    </source>
</evidence>
<proteinExistence type="predicted"/>
<dbReference type="Proteomes" id="UP001589575">
    <property type="component" value="Unassembled WGS sequence"/>
</dbReference>
<feature type="compositionally biased region" description="Polar residues" evidence="1">
    <location>
        <begin position="22"/>
        <end position="31"/>
    </location>
</feature>